<comment type="subcellular location">
    <subcellularLocation>
        <location evidence="1 7">Cell outer membrane</location>
        <topology evidence="1 7">Multi-pass membrane protein</topology>
    </subcellularLocation>
</comment>
<dbReference type="InterPro" id="IPR023997">
    <property type="entry name" value="TonB-dep_OMP_SusC/RagA_CS"/>
</dbReference>
<dbReference type="NCBIfam" id="TIGR04057">
    <property type="entry name" value="SusC_RagA_signa"/>
    <property type="match status" value="1"/>
</dbReference>
<dbReference type="InterPro" id="IPR023996">
    <property type="entry name" value="TonB-dep_OMP_SusC/RagA"/>
</dbReference>
<dbReference type="SUPFAM" id="SSF49464">
    <property type="entry name" value="Carboxypeptidase regulatory domain-like"/>
    <property type="match status" value="1"/>
</dbReference>
<dbReference type="InterPro" id="IPR012910">
    <property type="entry name" value="Plug_dom"/>
</dbReference>
<feature type="region of interest" description="Disordered" evidence="8">
    <location>
        <begin position="29"/>
        <end position="59"/>
    </location>
</feature>
<evidence type="ECO:0000256" key="4">
    <source>
        <dbReference type="ARBA" id="ARBA00022692"/>
    </source>
</evidence>
<dbReference type="Gene3D" id="2.170.130.10">
    <property type="entry name" value="TonB-dependent receptor, plug domain"/>
    <property type="match status" value="1"/>
</dbReference>
<organism evidence="10 11">
    <name type="scientific">Sphingobacterium nematocida</name>
    <dbReference type="NCBI Taxonomy" id="1513896"/>
    <lineage>
        <taxon>Bacteria</taxon>
        <taxon>Pseudomonadati</taxon>
        <taxon>Bacteroidota</taxon>
        <taxon>Sphingobacteriia</taxon>
        <taxon>Sphingobacteriales</taxon>
        <taxon>Sphingobacteriaceae</taxon>
        <taxon>Sphingobacterium</taxon>
    </lineage>
</organism>
<dbReference type="InterPro" id="IPR008969">
    <property type="entry name" value="CarboxyPept-like_regulatory"/>
</dbReference>
<keyword evidence="3 7" id="KW-1134">Transmembrane beta strand</keyword>
<name>A0A1T5FLK7_9SPHI</name>
<gene>
    <name evidence="10" type="ORF">SAMN05660841_03357</name>
</gene>
<reference evidence="11" key="1">
    <citation type="submission" date="2017-02" db="EMBL/GenBank/DDBJ databases">
        <authorList>
            <person name="Varghese N."/>
            <person name="Submissions S."/>
        </authorList>
    </citation>
    <scope>NUCLEOTIDE SEQUENCE [LARGE SCALE GENOMIC DNA]</scope>
    <source>
        <strain evidence="11">DSM 24091</strain>
    </source>
</reference>
<comment type="similarity">
    <text evidence="7">Belongs to the TonB-dependent receptor family.</text>
</comment>
<dbReference type="InterPro" id="IPR039426">
    <property type="entry name" value="TonB-dep_rcpt-like"/>
</dbReference>
<dbReference type="PROSITE" id="PS52016">
    <property type="entry name" value="TONB_DEPENDENT_REC_3"/>
    <property type="match status" value="1"/>
</dbReference>
<dbReference type="Pfam" id="PF07715">
    <property type="entry name" value="Plug"/>
    <property type="match status" value="1"/>
</dbReference>
<evidence type="ECO:0000256" key="6">
    <source>
        <dbReference type="ARBA" id="ARBA00023237"/>
    </source>
</evidence>
<keyword evidence="4 7" id="KW-0812">Transmembrane</keyword>
<evidence type="ECO:0000256" key="2">
    <source>
        <dbReference type="ARBA" id="ARBA00022448"/>
    </source>
</evidence>
<dbReference type="InterPro" id="IPR037066">
    <property type="entry name" value="Plug_dom_sf"/>
</dbReference>
<evidence type="ECO:0000256" key="8">
    <source>
        <dbReference type="SAM" id="MobiDB-lite"/>
    </source>
</evidence>
<keyword evidence="5 7" id="KW-0472">Membrane</keyword>
<protein>
    <submittedName>
        <fullName evidence="10">TonB-linked outer membrane protein, SusC/RagA family</fullName>
    </submittedName>
</protein>
<keyword evidence="2 7" id="KW-0813">Transport</keyword>
<dbReference type="Pfam" id="PF13715">
    <property type="entry name" value="CarbopepD_reg_2"/>
    <property type="match status" value="1"/>
</dbReference>
<evidence type="ECO:0000256" key="5">
    <source>
        <dbReference type="ARBA" id="ARBA00023136"/>
    </source>
</evidence>
<dbReference type="Gene3D" id="2.40.170.20">
    <property type="entry name" value="TonB-dependent receptor, beta-barrel domain"/>
    <property type="match status" value="1"/>
</dbReference>
<feature type="domain" description="TonB-dependent receptor plug" evidence="9">
    <location>
        <begin position="223"/>
        <end position="339"/>
    </location>
</feature>
<evidence type="ECO:0000313" key="11">
    <source>
        <dbReference type="Proteomes" id="UP000190150"/>
    </source>
</evidence>
<dbReference type="STRING" id="1513896.SAMN05660841_03357"/>
<dbReference type="Gene3D" id="2.60.40.1120">
    <property type="entry name" value="Carboxypeptidase-like, regulatory domain"/>
    <property type="match status" value="1"/>
</dbReference>
<dbReference type="InterPro" id="IPR036942">
    <property type="entry name" value="Beta-barrel_TonB_sf"/>
</dbReference>
<dbReference type="RefSeq" id="WP_176141114.1">
    <property type="nucleotide sequence ID" value="NZ_FUZF01000017.1"/>
</dbReference>
<evidence type="ECO:0000313" key="10">
    <source>
        <dbReference type="EMBL" id="SKB97060.1"/>
    </source>
</evidence>
<evidence type="ECO:0000256" key="1">
    <source>
        <dbReference type="ARBA" id="ARBA00004571"/>
    </source>
</evidence>
<dbReference type="AlphaFoldDB" id="A0A1T5FLK7"/>
<dbReference type="EMBL" id="FUZF01000017">
    <property type="protein sequence ID" value="SKB97060.1"/>
    <property type="molecule type" value="Genomic_DNA"/>
</dbReference>
<keyword evidence="6 7" id="KW-0998">Cell outer membrane</keyword>
<sequence>MREIFRGGRGMSFSLEPREASPFYLMKKDTKNQGVEHSPKFRTSRLNLKNSPDKSGSDSLRFYTSPDSKFLTAVHPKAMLTQRFKPTTLLMIFCVLFSSLAYAQAVAQGSRDLSRIDFGGQLGTKGLSQNALRGVVSSLQDGKPIEGASVSVDKSHARTDKEGRFTISVDKPTGVLIIKHIGYKEQRVAYENTSTLLNIALQANEKLIEEVEVVSTGYQKIPKERATGSFEFIDSALFNRKVSTDFLSRLEDVVPGLATIKYRPNNRGDLLNMNIRGQSTLMSEAWPLVVIDGIPYENRFGDLGYGTFNNINPNDIENVTVLKDAAAASIWGARAGNGVIVITTKRAKFNERANLSVNSNISIKQKPDLYYMPQMRTTDYIDLIQELFNAGRFDWDLDDWASNPEPIIKMMDQERKHIITKGELDAQLDQLRGLDIRDDFLKYIYRESVNQQYSLRLNAGGDKVNTSIGIGFDKNLEELVNSRYNRWNLQSNTQIKATDRLSINFGITYTESKKNSSFRSAAYNGLANGVSNWPYMQFADPEGRPITVDMPGFSHAFRDTVAAGRLMSWDYIPLEEIHQTRQTQLNRDMMANFSATYILPFGLSITGLYAYQRNLNPIEDWYGIASNVQRSRLNDFASWNLEEVTWNIPKGDYYGERLWNSRVHHSRLTSTFERQWDIHDLSLFGGFDIRAMEKDFRTVQYEGFDPETGSFQSMAHGKTVPVLNGLFGTDKLPDNNFYQDLHNRFVSYYINGAYTHNKRYIISGSARKDASNLFGVKTNDKGQPFWSVGGAWVLSKESFIDENLFSLLKLRITYGYNGNVNTGVSAYPIIYLSPRPNTITGENYAEMSTPPNPQLRWERVGNLNLGLDFGIKNNVLSGSVEYYRKTPTDLIAAGRIDPTTGFLSMRINTANLDTRGWDVSLHAKPVSNSNWLWNSNLVFSTSKTMVTKAFLANNIARNNVSKPLSVLQTPIEGMNLFSLLSYSWAGLDPEEGTPMGYLNGEVSKNYSAITGGKVETLVNHGSQIPVYFGSWRNSVRYKLLELSWNISYQLGHKMIRSSFINSEFLDLKFGHRDYQYRWQMPGDELTTVVPAFTYPNNSMGSDFYRSSSALVENAGHIKLRDIQMNLRVPQMARYGMKDLRVYAYLQNLGTIWKANKHGIDPEFGKWYPDPLMTSFGLSFNF</sequence>
<dbReference type="NCBIfam" id="TIGR04056">
    <property type="entry name" value="OMP_RagA_SusC"/>
    <property type="match status" value="1"/>
</dbReference>
<evidence type="ECO:0000256" key="3">
    <source>
        <dbReference type="ARBA" id="ARBA00022452"/>
    </source>
</evidence>
<keyword evidence="11" id="KW-1185">Reference proteome</keyword>
<evidence type="ECO:0000256" key="7">
    <source>
        <dbReference type="PROSITE-ProRule" id="PRU01360"/>
    </source>
</evidence>
<dbReference type="GO" id="GO:0009279">
    <property type="term" value="C:cell outer membrane"/>
    <property type="evidence" value="ECO:0007669"/>
    <property type="project" value="UniProtKB-SubCell"/>
</dbReference>
<evidence type="ECO:0000259" key="9">
    <source>
        <dbReference type="Pfam" id="PF07715"/>
    </source>
</evidence>
<proteinExistence type="inferred from homology"/>
<dbReference type="SUPFAM" id="SSF56935">
    <property type="entry name" value="Porins"/>
    <property type="match status" value="1"/>
</dbReference>
<accession>A0A1T5FLK7</accession>
<dbReference type="Proteomes" id="UP000190150">
    <property type="component" value="Unassembled WGS sequence"/>
</dbReference>